<proteinExistence type="predicted"/>
<reference evidence="1 2" key="1">
    <citation type="journal article" date="2016" name="Mol. Biol. Evol.">
        <title>Comparative Genomics of Early-Diverging Mushroom-Forming Fungi Provides Insights into the Origins of Lignocellulose Decay Capabilities.</title>
        <authorList>
            <person name="Nagy L.G."/>
            <person name="Riley R."/>
            <person name="Tritt A."/>
            <person name="Adam C."/>
            <person name="Daum C."/>
            <person name="Floudas D."/>
            <person name="Sun H."/>
            <person name="Yadav J.S."/>
            <person name="Pangilinan J."/>
            <person name="Larsson K.H."/>
            <person name="Matsuura K."/>
            <person name="Barry K."/>
            <person name="Labutti K."/>
            <person name="Kuo R."/>
            <person name="Ohm R.A."/>
            <person name="Bhattacharya S.S."/>
            <person name="Shirouzu T."/>
            <person name="Yoshinaga Y."/>
            <person name="Martin F.M."/>
            <person name="Grigoriev I.V."/>
            <person name="Hibbett D.S."/>
        </authorList>
    </citation>
    <scope>NUCLEOTIDE SEQUENCE [LARGE SCALE GENOMIC DNA]</scope>
    <source>
        <strain evidence="1 2">HHB12733</strain>
    </source>
</reference>
<name>A0A165F415_9BASI</name>
<keyword evidence="2" id="KW-1185">Reference proteome</keyword>
<organism evidence="1 2">
    <name type="scientific">Calocera cornea HHB12733</name>
    <dbReference type="NCBI Taxonomy" id="1353952"/>
    <lineage>
        <taxon>Eukaryota</taxon>
        <taxon>Fungi</taxon>
        <taxon>Dikarya</taxon>
        <taxon>Basidiomycota</taxon>
        <taxon>Agaricomycotina</taxon>
        <taxon>Dacrymycetes</taxon>
        <taxon>Dacrymycetales</taxon>
        <taxon>Dacrymycetaceae</taxon>
        <taxon>Calocera</taxon>
    </lineage>
</organism>
<sequence length="101" mass="11396">MFGGGDFKPKSAFVHTTIMGSMTRGERMTIDFNVPCDVEALRGDREAQSKFIAHSIKAYEKELKYSAPWTCFACGEPAHEVTHNPMSWLHAQPAFVMDYVH</sequence>
<dbReference type="InParanoid" id="A0A165F415"/>
<dbReference type="STRING" id="1353952.A0A165F415"/>
<protein>
    <submittedName>
        <fullName evidence="1">Uncharacterized protein</fullName>
    </submittedName>
</protein>
<feature type="non-terminal residue" evidence="1">
    <location>
        <position position="101"/>
    </location>
</feature>
<dbReference type="EMBL" id="KV423982">
    <property type="protein sequence ID" value="KZT56141.1"/>
    <property type="molecule type" value="Genomic_DNA"/>
</dbReference>
<gene>
    <name evidence="1" type="ORF">CALCODRAFT_497700</name>
</gene>
<evidence type="ECO:0000313" key="2">
    <source>
        <dbReference type="Proteomes" id="UP000076842"/>
    </source>
</evidence>
<dbReference type="Proteomes" id="UP000076842">
    <property type="component" value="Unassembled WGS sequence"/>
</dbReference>
<accession>A0A165F415</accession>
<evidence type="ECO:0000313" key="1">
    <source>
        <dbReference type="EMBL" id="KZT56141.1"/>
    </source>
</evidence>
<dbReference type="AlphaFoldDB" id="A0A165F415"/>